<dbReference type="Pfam" id="PF12833">
    <property type="entry name" value="HTH_18"/>
    <property type="match status" value="1"/>
</dbReference>
<accession>A0AAD0U1L9</accession>
<dbReference type="EMBL" id="CP033065">
    <property type="protein sequence ID" value="AYM87062.1"/>
    <property type="molecule type" value="Genomic_DNA"/>
</dbReference>
<dbReference type="InterPro" id="IPR018060">
    <property type="entry name" value="HTH_AraC"/>
</dbReference>
<evidence type="ECO:0000313" key="5">
    <source>
        <dbReference type="EMBL" id="AYM87062.1"/>
    </source>
</evidence>
<gene>
    <name evidence="5" type="ORF">D9T18_10320</name>
</gene>
<reference evidence="5 6" key="1">
    <citation type="submission" date="2018-10" db="EMBL/GenBank/DDBJ databases">
        <title>Complete Genome Sequence and Transcriptomic Profiles of a Marine Bacterium, Pseudoalteromonas agarivorans Hao 2018.</title>
        <authorList>
            <person name="Hao L."/>
        </authorList>
    </citation>
    <scope>NUCLEOTIDE SEQUENCE [LARGE SCALE GENOMIC DNA]</scope>
    <source>
        <strain evidence="5 6">Hao 2018</strain>
    </source>
</reference>
<evidence type="ECO:0000259" key="4">
    <source>
        <dbReference type="PROSITE" id="PS01124"/>
    </source>
</evidence>
<dbReference type="SUPFAM" id="SSF46689">
    <property type="entry name" value="Homeodomain-like"/>
    <property type="match status" value="2"/>
</dbReference>
<dbReference type="SMART" id="SM00342">
    <property type="entry name" value="HTH_ARAC"/>
    <property type="match status" value="1"/>
</dbReference>
<name>A0AAD0U1L9_9GAMM</name>
<evidence type="ECO:0000256" key="1">
    <source>
        <dbReference type="ARBA" id="ARBA00023015"/>
    </source>
</evidence>
<proteinExistence type="predicted"/>
<dbReference type="AlphaFoldDB" id="A0AAD0U1L9"/>
<evidence type="ECO:0000256" key="3">
    <source>
        <dbReference type="ARBA" id="ARBA00023163"/>
    </source>
</evidence>
<dbReference type="PROSITE" id="PS01124">
    <property type="entry name" value="HTH_ARAC_FAMILY_2"/>
    <property type="match status" value="1"/>
</dbReference>
<keyword evidence="2" id="KW-0238">DNA-binding</keyword>
<feature type="domain" description="HTH araC/xylS-type" evidence="4">
    <location>
        <begin position="200"/>
        <end position="297"/>
    </location>
</feature>
<dbReference type="RefSeq" id="WP_121637712.1">
    <property type="nucleotide sequence ID" value="NZ_CP033065.1"/>
</dbReference>
<dbReference type="Pfam" id="PF06719">
    <property type="entry name" value="AraC_N"/>
    <property type="match status" value="1"/>
</dbReference>
<keyword evidence="1" id="KW-0805">Transcription regulation</keyword>
<sequence>MSKHHIKQLIQNSLSFNDVNNDENYTQGLIETGIKGVQLFKVTHAMRCAPAVYEPCIVAIVSGAKEAILDGKHFIYDENNYMCCPMSMPVEAGTPTASPETPLLGVIVSLDTKVMTELSITMAAQGVKKHASGPKTQGLTLAAWDDSFTDSLLRLLQLVGNPVDIAVLGEGRLRELYYAILNGQAGSSVHQAFGVGNDIARSIDYLASRLDETITIDDMAAKIGVSRAVLHRKFKDATSMSPIQFVKSMRLNTAAMKIAAGMNVSSAAMSVGYVSSSQFSREFKRMYGQSPKQWSQAKELPQELVEQSIVQTVDQTTSLRD</sequence>
<dbReference type="PANTHER" id="PTHR43436">
    <property type="entry name" value="ARAC-FAMILY TRANSCRIPTIONAL REGULATOR"/>
    <property type="match status" value="1"/>
</dbReference>
<dbReference type="PRINTS" id="PR00032">
    <property type="entry name" value="HTHARAC"/>
</dbReference>
<dbReference type="Gene3D" id="1.10.10.60">
    <property type="entry name" value="Homeodomain-like"/>
    <property type="match status" value="1"/>
</dbReference>
<dbReference type="GO" id="GO:0043565">
    <property type="term" value="F:sequence-specific DNA binding"/>
    <property type="evidence" value="ECO:0007669"/>
    <property type="project" value="InterPro"/>
</dbReference>
<keyword evidence="3" id="KW-0804">Transcription</keyword>
<dbReference type="PANTHER" id="PTHR43436:SF1">
    <property type="entry name" value="TRANSCRIPTIONAL REGULATORY PROTEIN"/>
    <property type="match status" value="1"/>
</dbReference>
<organism evidence="5 6">
    <name type="scientific">Pseudoalteromonas agarivorans</name>
    <dbReference type="NCBI Taxonomy" id="176102"/>
    <lineage>
        <taxon>Bacteria</taxon>
        <taxon>Pseudomonadati</taxon>
        <taxon>Pseudomonadota</taxon>
        <taxon>Gammaproteobacteria</taxon>
        <taxon>Alteromonadales</taxon>
        <taxon>Pseudoalteromonadaceae</taxon>
        <taxon>Pseudoalteromonas</taxon>
    </lineage>
</organism>
<dbReference type="GO" id="GO:0003700">
    <property type="term" value="F:DNA-binding transcription factor activity"/>
    <property type="evidence" value="ECO:0007669"/>
    <property type="project" value="InterPro"/>
</dbReference>
<dbReference type="InterPro" id="IPR009594">
    <property type="entry name" value="Tscrpt_reg_HTH_AraC_N"/>
</dbReference>
<evidence type="ECO:0000313" key="6">
    <source>
        <dbReference type="Proteomes" id="UP000279995"/>
    </source>
</evidence>
<protein>
    <submittedName>
        <fullName evidence="5">AraC family transcriptional regulator</fullName>
    </submittedName>
</protein>
<dbReference type="InterPro" id="IPR020449">
    <property type="entry name" value="Tscrpt_reg_AraC-type_HTH"/>
</dbReference>
<evidence type="ECO:0000256" key="2">
    <source>
        <dbReference type="ARBA" id="ARBA00023125"/>
    </source>
</evidence>
<dbReference type="Proteomes" id="UP000279995">
    <property type="component" value="Chromosome I"/>
</dbReference>
<dbReference type="PROSITE" id="PS00041">
    <property type="entry name" value="HTH_ARAC_FAMILY_1"/>
    <property type="match status" value="1"/>
</dbReference>
<dbReference type="InterPro" id="IPR009057">
    <property type="entry name" value="Homeodomain-like_sf"/>
</dbReference>
<dbReference type="InterPro" id="IPR018062">
    <property type="entry name" value="HTH_AraC-typ_CS"/>
</dbReference>